<dbReference type="Pfam" id="PF23869">
    <property type="entry name" value="Beta-prop_WDR75_1st"/>
    <property type="match status" value="1"/>
</dbReference>
<evidence type="ECO:0000256" key="1">
    <source>
        <dbReference type="ARBA" id="ARBA00004604"/>
    </source>
</evidence>
<dbReference type="InterPro" id="IPR036322">
    <property type="entry name" value="WD40_repeat_dom_sf"/>
</dbReference>
<dbReference type="SUPFAM" id="SSF50978">
    <property type="entry name" value="WD40 repeat-like"/>
    <property type="match status" value="1"/>
</dbReference>
<keyword evidence="7" id="KW-0539">Nucleus</keyword>
<dbReference type="Gene3D" id="2.130.10.10">
    <property type="entry name" value="YVTN repeat-like/Quinoprotein amine dehydrogenase"/>
    <property type="match status" value="2"/>
</dbReference>
<keyword evidence="5" id="KW-0677">Repeat</keyword>
<evidence type="ECO:0000256" key="5">
    <source>
        <dbReference type="ARBA" id="ARBA00022737"/>
    </source>
</evidence>
<evidence type="ECO:0000256" key="9">
    <source>
        <dbReference type="SAM" id="MobiDB-lite"/>
    </source>
</evidence>
<feature type="compositionally biased region" description="Basic residues" evidence="9">
    <location>
        <begin position="53"/>
        <end position="67"/>
    </location>
</feature>
<dbReference type="PROSITE" id="PS50082">
    <property type="entry name" value="WD_REPEATS_2"/>
    <property type="match status" value="1"/>
</dbReference>
<keyword evidence="3" id="KW-0698">rRNA processing</keyword>
<evidence type="ECO:0000256" key="7">
    <source>
        <dbReference type="ARBA" id="ARBA00023242"/>
    </source>
</evidence>
<dbReference type="PANTHER" id="PTHR44215">
    <property type="entry name" value="WD REPEAT-CONTAINING PROTEIN 75"/>
    <property type="match status" value="1"/>
</dbReference>
<dbReference type="AlphaFoldDB" id="A0AAV9PBY6"/>
<feature type="compositionally biased region" description="Polar residues" evidence="9">
    <location>
        <begin position="190"/>
        <end position="200"/>
    </location>
</feature>
<evidence type="ECO:0000313" key="10">
    <source>
        <dbReference type="EMBL" id="KAK5169597.1"/>
    </source>
</evidence>
<evidence type="ECO:0000256" key="4">
    <source>
        <dbReference type="ARBA" id="ARBA00022574"/>
    </source>
</evidence>
<keyword evidence="11" id="KW-1185">Reference proteome</keyword>
<evidence type="ECO:0000256" key="8">
    <source>
        <dbReference type="PROSITE-ProRule" id="PRU00221"/>
    </source>
</evidence>
<keyword evidence="2" id="KW-0690">Ribosome biogenesis</keyword>
<dbReference type="EMBL" id="JAVRRT010000008">
    <property type="protein sequence ID" value="KAK5169597.1"/>
    <property type="molecule type" value="Genomic_DNA"/>
</dbReference>
<dbReference type="GO" id="GO:0045943">
    <property type="term" value="P:positive regulation of transcription by RNA polymerase I"/>
    <property type="evidence" value="ECO:0007669"/>
    <property type="project" value="InterPro"/>
</dbReference>
<feature type="compositionally biased region" description="Basic residues" evidence="9">
    <location>
        <begin position="115"/>
        <end position="126"/>
    </location>
</feature>
<evidence type="ECO:0000256" key="2">
    <source>
        <dbReference type="ARBA" id="ARBA00022517"/>
    </source>
</evidence>
<gene>
    <name evidence="10" type="primary">NAN1</name>
    <name evidence="10" type="ORF">LTR77_005574</name>
</gene>
<dbReference type="RefSeq" id="XP_064658943.1">
    <property type="nucleotide sequence ID" value="XM_064802818.1"/>
</dbReference>
<feature type="compositionally biased region" description="Polar residues" evidence="9">
    <location>
        <begin position="208"/>
        <end position="221"/>
    </location>
</feature>
<dbReference type="PROSITE" id="PS50294">
    <property type="entry name" value="WD_REPEATS_REGION"/>
    <property type="match status" value="1"/>
</dbReference>
<feature type="compositionally biased region" description="Basic residues" evidence="9">
    <location>
        <begin position="166"/>
        <end position="179"/>
    </location>
</feature>
<dbReference type="InterPro" id="IPR053826">
    <property type="entry name" value="WDR75"/>
</dbReference>
<comment type="subcellular location">
    <subcellularLocation>
        <location evidence="1">Nucleus</location>
        <location evidence="1">Nucleolus</location>
    </subcellularLocation>
</comment>
<reference evidence="10 11" key="1">
    <citation type="submission" date="2023-08" db="EMBL/GenBank/DDBJ databases">
        <title>Black Yeasts Isolated from many extreme environments.</title>
        <authorList>
            <person name="Coleine C."/>
            <person name="Stajich J.E."/>
            <person name="Selbmann L."/>
        </authorList>
    </citation>
    <scope>NUCLEOTIDE SEQUENCE [LARGE SCALE GENOMIC DNA]</scope>
    <source>
        <strain evidence="10 11">CCFEE 5935</strain>
    </source>
</reference>
<dbReference type="InterPro" id="IPR001680">
    <property type="entry name" value="WD40_rpt"/>
</dbReference>
<name>A0AAV9PBY6_9PEZI</name>
<comment type="caution">
    <text evidence="10">The sequence shown here is derived from an EMBL/GenBank/DDBJ whole genome shotgun (WGS) entry which is preliminary data.</text>
</comment>
<accession>A0AAV9PBY6</accession>
<feature type="repeat" description="WD" evidence="8">
    <location>
        <begin position="462"/>
        <end position="503"/>
    </location>
</feature>
<dbReference type="PANTHER" id="PTHR44215:SF1">
    <property type="entry name" value="WD REPEAT-CONTAINING PROTEIN 75"/>
    <property type="match status" value="1"/>
</dbReference>
<dbReference type="GO" id="GO:0006364">
    <property type="term" value="P:rRNA processing"/>
    <property type="evidence" value="ECO:0007669"/>
    <property type="project" value="UniProtKB-KW"/>
</dbReference>
<dbReference type="GO" id="GO:0003723">
    <property type="term" value="F:RNA binding"/>
    <property type="evidence" value="ECO:0007669"/>
    <property type="project" value="InterPro"/>
</dbReference>
<evidence type="ECO:0000256" key="6">
    <source>
        <dbReference type="ARBA" id="ARBA00023163"/>
    </source>
</evidence>
<keyword evidence="4 8" id="KW-0853">WD repeat</keyword>
<dbReference type="SMART" id="SM00320">
    <property type="entry name" value="WD40"/>
    <property type="match status" value="2"/>
</dbReference>
<feature type="compositionally biased region" description="Basic and acidic residues" evidence="9">
    <location>
        <begin position="68"/>
        <end position="85"/>
    </location>
</feature>
<feature type="compositionally biased region" description="Basic and acidic residues" evidence="9">
    <location>
        <begin position="127"/>
        <end position="138"/>
    </location>
</feature>
<sequence>MSNLNSPSMGPGKKRKHEDTQNGASPPKRSRTDESNGPQEIQHSRDATSPHEKPRKKRASKQQKKEKRVREEQRRREVEEERMRAEQLQVEALGDPDPLVAENLAALPCSGADRPKHKNDRKKPKHAERQRAVSKSDDAEQAQTAGATQDHDEEILPPNDSESGKKAIRKARKEAKKQAKSAAALEVRSTHASTAAQRSTGTDDSHGATHQSGPTWMLSPSSAGGFINQDPVFATDDDGETFLISVTARDVQVLSLETSLAVRTYPAPVGQTIRCFTVLEDVVYITLKDATVLSWRWTGENEASPVRNTKSKIVAMASTLQGDEEAIPNLFYICRESKTENAILSDEQMLHTTAHHLHSIHILGNGMYVLAQSPTALVIGARSMDPKTPHDFAWIELPLEIKSSCVDARVSSVPASVKKASNKRPALQVAVGQCDGKIHIYDDLAPLFYRNEQHGLPSPRVLHWHRRAVSSLKFSTDGNYLITGGKETVLVIWQLETGKQQFLPHLTSEIERIAVNSASDRYAVQMGDNSIMVLNTSELKPVANFAGLQMLRTSGRTTTRLPGFPAATIHPRLPNQLLLSVPASQPKSKGEAVTRPFLQGFDIRSSRHITRQALTRNNVTDLSIGPEGRPIIPPDVKHIAISYDGSWLATIDEWTPPMSDLESFGSSRGDIKEQRTSRQEVYLKFWRWDDVQGLWTLTTRVDAPHARGPGHVAGAGRLHALVADPASNAFATVGKDECVRLWRPKTRTRHGVAVKNEANVDLVEWTCKRTIQLESGEERADSPLAFARAKKTSTACLAYAPDGSMLAAAQETGDDSSTPLVHFIDTAGGEVSTSIGLAAADIVALGFLDRYLIVTTRPAVYVWDLVADKLMYRLSLKPPHPEAKAPMLAVSERDGTFAIVSPDTKKTTKVQVFSPQSSECLDEHLFLRHLEAILAGQGAKGYTLLFPDATIRTLSPVSTGHVRTLSSAPAASIPQQGATAIEAAPAQEDTDMVDLVGSVQPAADSAEAPFVAEEREDDRPVVRPEQLADIFDSGSGALPPVLDMFRAVVGLYGRKPEVRPSVEVVV</sequence>
<dbReference type="Proteomes" id="UP001337655">
    <property type="component" value="Unassembled WGS sequence"/>
</dbReference>
<feature type="compositionally biased region" description="Basic and acidic residues" evidence="9">
    <location>
        <begin position="42"/>
        <end position="52"/>
    </location>
</feature>
<protein>
    <submittedName>
        <fullName evidence="10">NET1-associated nuclear protein 1</fullName>
    </submittedName>
</protein>
<dbReference type="GeneID" id="89926915"/>
<dbReference type="GO" id="GO:0032040">
    <property type="term" value="C:small-subunit processome"/>
    <property type="evidence" value="ECO:0007669"/>
    <property type="project" value="InterPro"/>
</dbReference>
<evidence type="ECO:0000313" key="11">
    <source>
        <dbReference type="Proteomes" id="UP001337655"/>
    </source>
</evidence>
<dbReference type="GO" id="GO:2000234">
    <property type="term" value="P:positive regulation of rRNA processing"/>
    <property type="evidence" value="ECO:0007669"/>
    <property type="project" value="TreeGrafter"/>
</dbReference>
<evidence type="ECO:0000256" key="3">
    <source>
        <dbReference type="ARBA" id="ARBA00022552"/>
    </source>
</evidence>
<keyword evidence="6" id="KW-0804">Transcription</keyword>
<organism evidence="10 11">
    <name type="scientific">Saxophila tyrrhenica</name>
    <dbReference type="NCBI Taxonomy" id="1690608"/>
    <lineage>
        <taxon>Eukaryota</taxon>
        <taxon>Fungi</taxon>
        <taxon>Dikarya</taxon>
        <taxon>Ascomycota</taxon>
        <taxon>Pezizomycotina</taxon>
        <taxon>Dothideomycetes</taxon>
        <taxon>Dothideomycetidae</taxon>
        <taxon>Mycosphaerellales</taxon>
        <taxon>Extremaceae</taxon>
        <taxon>Saxophila</taxon>
    </lineage>
</organism>
<dbReference type="InterPro" id="IPR015943">
    <property type="entry name" value="WD40/YVTN_repeat-like_dom_sf"/>
</dbReference>
<proteinExistence type="predicted"/>
<feature type="region of interest" description="Disordered" evidence="9">
    <location>
        <begin position="1"/>
        <end position="221"/>
    </location>
</feature>